<evidence type="ECO:0000256" key="1">
    <source>
        <dbReference type="ARBA" id="ARBA00023604"/>
    </source>
</evidence>
<dbReference type="PANTHER" id="PTHR34598">
    <property type="entry name" value="BLL6449 PROTEIN"/>
    <property type="match status" value="1"/>
</dbReference>
<evidence type="ECO:0000313" key="2">
    <source>
        <dbReference type="EMBL" id="EXU98214.1"/>
    </source>
</evidence>
<comment type="similarity">
    <text evidence="1">Belongs to the asaB hydroxylase/desaturase family.</text>
</comment>
<dbReference type="EMBL" id="JELW01000028">
    <property type="protein sequence ID" value="EXU98214.1"/>
    <property type="molecule type" value="Genomic_DNA"/>
</dbReference>
<accession>A0A014QW54</accession>
<evidence type="ECO:0008006" key="4">
    <source>
        <dbReference type="Google" id="ProtNLM"/>
    </source>
</evidence>
<dbReference type="eggNOG" id="ENOG502RZMU">
    <property type="taxonomic scope" value="Eukaryota"/>
</dbReference>
<dbReference type="InterPro" id="IPR044053">
    <property type="entry name" value="AsaB-like"/>
</dbReference>
<evidence type="ECO:0000313" key="3">
    <source>
        <dbReference type="Proteomes" id="UP000030151"/>
    </source>
</evidence>
<gene>
    <name evidence="2" type="ORF">X797_008604</name>
</gene>
<dbReference type="NCBIfam" id="NF041278">
    <property type="entry name" value="CmcJ_NvfI_EfuI"/>
    <property type="match status" value="1"/>
</dbReference>
<reference evidence="2 3" key="1">
    <citation type="submission" date="2014-02" db="EMBL/GenBank/DDBJ databases">
        <title>The genome sequence of the entomopathogenic fungus Metarhizium robertsii ARSEF 2575.</title>
        <authorList>
            <person name="Giuliano Garisto Donzelli B."/>
            <person name="Roe B.A."/>
            <person name="Macmil S.L."/>
            <person name="Krasnoff S.B."/>
            <person name="Gibson D.M."/>
        </authorList>
    </citation>
    <scope>NUCLEOTIDE SEQUENCE [LARGE SCALE GENOMIC DNA]</scope>
    <source>
        <strain evidence="2 3">ARSEF 2575</strain>
    </source>
</reference>
<comment type="caution">
    <text evidence="2">The sequence shown here is derived from an EMBL/GenBank/DDBJ whole genome shotgun (WGS) entry which is preliminary data.</text>
</comment>
<proteinExistence type="inferred from homology"/>
<protein>
    <recommendedName>
        <fullName evidence="4">Methyltransferase</fullName>
    </recommendedName>
</protein>
<dbReference type="OrthoDB" id="412788at2759"/>
<organism evidence="2 3">
    <name type="scientific">Metarhizium robertsii</name>
    <dbReference type="NCBI Taxonomy" id="568076"/>
    <lineage>
        <taxon>Eukaryota</taxon>
        <taxon>Fungi</taxon>
        <taxon>Dikarya</taxon>
        <taxon>Ascomycota</taxon>
        <taxon>Pezizomycotina</taxon>
        <taxon>Sordariomycetes</taxon>
        <taxon>Hypocreomycetidae</taxon>
        <taxon>Hypocreales</taxon>
        <taxon>Clavicipitaceae</taxon>
        <taxon>Metarhizium</taxon>
    </lineage>
</organism>
<dbReference type="HOGENOM" id="CLU_042688_3_0_1"/>
<sequence>MAIPSPDQVPRGDVTAALNFYAPPADKAARPFNYVDSPPAGQPQRNYSDHVQDTLIRDVRGRESAFTLDRDAFQIISDVAPSSEASFADDASIRARYYPEVEALLLAAIPGSRAVHIFDHTLRRADPAAPRTPVTRVHIDQTAASVEKRVRRYFPDDAEAAALLAGRHRIVNVWRPLNARPVESFPLAFASAATLDPADVVPVEHRYPDGYTGETAAVRYSPRQEWYYLSGMTGSERLLLECFDSESLRPGSRVGGRVPHTAFVHPRTRPGAEGRESIEVRALVFGP</sequence>
<dbReference type="Proteomes" id="UP000030151">
    <property type="component" value="Unassembled WGS sequence"/>
</dbReference>
<dbReference type="GO" id="GO:0016491">
    <property type="term" value="F:oxidoreductase activity"/>
    <property type="evidence" value="ECO:0007669"/>
    <property type="project" value="InterPro"/>
</dbReference>
<dbReference type="PANTHER" id="PTHR34598:SF1">
    <property type="entry name" value="PUTATIVE (AFU_ORTHOLOGUE AFUA_3G13140)-RELATED"/>
    <property type="match status" value="1"/>
</dbReference>
<dbReference type="AlphaFoldDB" id="A0A014QW54"/>
<name>A0A014QW54_9HYPO</name>